<comment type="subunit">
    <text evidence="3">Monomer.</text>
</comment>
<feature type="chain" id="PRO_5046047807" evidence="6">
    <location>
        <begin position="28"/>
        <end position="1022"/>
    </location>
</feature>
<dbReference type="SUPFAM" id="SSF74650">
    <property type="entry name" value="Galactose mutarotase-like"/>
    <property type="match status" value="1"/>
</dbReference>
<evidence type="ECO:0000313" key="10">
    <source>
        <dbReference type="EMBL" id="MFD2536256.1"/>
    </source>
</evidence>
<evidence type="ECO:0000256" key="5">
    <source>
        <dbReference type="ARBA" id="ARBA00023239"/>
    </source>
</evidence>
<dbReference type="InterPro" id="IPR011013">
    <property type="entry name" value="Gal_mutarotase_sf_dom"/>
</dbReference>
<keyword evidence="4" id="KW-0106">Calcium</keyword>
<evidence type="ECO:0000256" key="3">
    <source>
        <dbReference type="ARBA" id="ARBA00011245"/>
    </source>
</evidence>
<organism evidence="10 11">
    <name type="scientific">Gelatiniphilus marinus</name>
    <dbReference type="NCBI Taxonomy" id="1759464"/>
    <lineage>
        <taxon>Bacteria</taxon>
        <taxon>Pseudomonadati</taxon>
        <taxon>Bacteroidota</taxon>
        <taxon>Flavobacteriia</taxon>
        <taxon>Flavobacteriales</taxon>
        <taxon>Flavobacteriaceae</taxon>
        <taxon>Gelatiniphilus</taxon>
    </lineage>
</organism>
<dbReference type="InterPro" id="IPR011071">
    <property type="entry name" value="Lyase_8-like_C"/>
</dbReference>
<dbReference type="PANTHER" id="PTHR37322">
    <property type="match status" value="1"/>
</dbReference>
<sequence>MAKLKCFSNKIKSILFLMGLFINVSYAQDNKPAVESFEDEKVLNQYKASNSNLSTSDAHFKFGNKALQWTWADKASFETSNFKFLTQDESPLAYGDHFPASPTLQMDIYNQKPQNETITISYEKAGKKEVWFDITLNFKGWRTIWVPFYEMQGNAPKKGAAVNYDVFKISTSSKSGTLFFDDIIFSQYQDDRHQYPDEIVPFIKSNLDLGKDHWMPLISNYNRIKNLEAKPISMAIRLDLKKFEQLIDADLTIAKKYKVYINSLREMYAELHLKDNGKTVTGPPLTFNRKQSFYDKNQQGANRYNDVKSLGKVLKKLANFHDRANPTEKAEIESMFLTGTKYFLDQGWQAGSNGGTRHHIGYNVREITEAFFTMRQFLYNNGLLQEVGSSLHWLFNLGMLLDDESKFHVNIDYLNTQSYYHLMLIFLLESQEKQAALLRAYSKYMSITLAQQNEEWGFKVDGTAWHHNGHYPAYGIGAFQTVPKVINTLARTRFRIGTQGHKNFKKAFLASRIYSQKFDWGFGNAGRHPLDGNSIKSLKEQFLLMANAGDPTGMSKIDKEVAAAYLRLWGKDDILNTTLFTQVHGINQEELSGFYTFPYAATAVKREKDWAAIIKGYSKYVWASEIYVASNRYGRYPANGTIQLLNSKGEIGSGFKQEGWDWNRYPGATIIYLPLEELEAKMPLIMFRSNESFAGTATLNGNGIFGMVLNEGKGSNADGPETKVGFPGKLKAKKSVFSFGDKLICIGTNISSVDTENATQTNLFQTFLKDKKDAIYTASKKITKFPFQGELAKNPEAKNWIIDPYGNAYHMLSNNTIHFKKEKQHSYHNKYSVNTGKMNPKGKGAKETQGNFASAWIDHGFAPKNANYQYVVYPFNNEAEIHNFDKRVENDKSFNILKADSVAHIVKDLKTNTTGYVVFKADENLQHGILKTASKPVLVMAKKEGVQQATLSVVQPDLNFPEHKKGKFKNYSQPLKFTITVNGKWSAAITDNVLSVENTLNETLITLELKDGLSHEIKLLKI</sequence>
<dbReference type="Gene3D" id="1.50.10.100">
    <property type="entry name" value="Chondroitin AC/alginate lyase"/>
    <property type="match status" value="1"/>
</dbReference>
<keyword evidence="11" id="KW-1185">Reference proteome</keyword>
<comment type="similarity">
    <text evidence="2">Belongs to the polysaccharide lyase 8 family.</text>
</comment>
<evidence type="ECO:0000256" key="2">
    <source>
        <dbReference type="ARBA" id="ARBA00006699"/>
    </source>
</evidence>
<dbReference type="InterPro" id="IPR014718">
    <property type="entry name" value="GH-type_carb-bd"/>
</dbReference>
<protein>
    <submittedName>
        <fullName evidence="10">Chondroitinase family polysaccharide lyase</fullName>
    </submittedName>
</protein>
<accession>A0ABW5JUH5</accession>
<dbReference type="SUPFAM" id="SSF49863">
    <property type="entry name" value="Hyaluronate lyase-like, C-terminal domain"/>
    <property type="match status" value="1"/>
</dbReference>
<comment type="cofactor">
    <cofactor evidence="1">
        <name>Ca(2+)</name>
        <dbReference type="ChEBI" id="CHEBI:29108"/>
    </cofactor>
</comment>
<evidence type="ECO:0000256" key="1">
    <source>
        <dbReference type="ARBA" id="ARBA00001913"/>
    </source>
</evidence>
<dbReference type="Proteomes" id="UP001597441">
    <property type="component" value="Unassembled WGS sequence"/>
</dbReference>
<evidence type="ECO:0000259" key="8">
    <source>
        <dbReference type="Pfam" id="PF09092"/>
    </source>
</evidence>
<dbReference type="RefSeq" id="WP_388020351.1">
    <property type="nucleotide sequence ID" value="NZ_JBHUDT010000007.1"/>
</dbReference>
<dbReference type="Gene3D" id="2.60.120.430">
    <property type="entry name" value="Galactose-binding lectin"/>
    <property type="match status" value="1"/>
</dbReference>
<keyword evidence="6" id="KW-0732">Signal</keyword>
<feature type="domain" description="Lyase N-terminal" evidence="8">
    <location>
        <begin position="34"/>
        <end position="202"/>
    </location>
</feature>
<evidence type="ECO:0000256" key="4">
    <source>
        <dbReference type="ARBA" id="ARBA00022837"/>
    </source>
</evidence>
<evidence type="ECO:0000256" key="6">
    <source>
        <dbReference type="SAM" id="SignalP"/>
    </source>
</evidence>
<name>A0ABW5JUH5_9FLAO</name>
<dbReference type="PANTHER" id="PTHR37322:SF3">
    <property type="entry name" value="CHONDROITIN SULFATE ABC EXOLYASE"/>
    <property type="match status" value="1"/>
</dbReference>
<dbReference type="InterPro" id="IPR015177">
    <property type="entry name" value="Lyase_catalyt"/>
</dbReference>
<dbReference type="Pfam" id="PF09092">
    <property type="entry name" value="Lyase_N"/>
    <property type="match status" value="1"/>
</dbReference>
<dbReference type="Pfam" id="PF09093">
    <property type="entry name" value="Lyase_catalyt"/>
    <property type="match status" value="1"/>
</dbReference>
<dbReference type="GO" id="GO:0016829">
    <property type="term" value="F:lyase activity"/>
    <property type="evidence" value="ECO:0007669"/>
    <property type="project" value="UniProtKB-KW"/>
</dbReference>
<feature type="signal peptide" evidence="6">
    <location>
        <begin position="1"/>
        <end position="27"/>
    </location>
</feature>
<reference evidence="11" key="1">
    <citation type="journal article" date="2019" name="Int. J. Syst. Evol. Microbiol.">
        <title>The Global Catalogue of Microorganisms (GCM) 10K type strain sequencing project: providing services to taxonomists for standard genome sequencing and annotation.</title>
        <authorList>
            <consortium name="The Broad Institute Genomics Platform"/>
            <consortium name="The Broad Institute Genome Sequencing Center for Infectious Disease"/>
            <person name="Wu L."/>
            <person name="Ma J."/>
        </authorList>
    </citation>
    <scope>NUCLEOTIDE SEQUENCE [LARGE SCALE GENOMIC DNA]</scope>
    <source>
        <strain evidence="11">KCTC 42903</strain>
    </source>
</reference>
<dbReference type="InterPro" id="IPR003159">
    <property type="entry name" value="Lyase_8_central_dom"/>
</dbReference>
<proteinExistence type="inferred from homology"/>
<dbReference type="InterPro" id="IPR015176">
    <property type="entry name" value="Lyase_N"/>
</dbReference>
<feature type="domain" description="Polysaccharide lyase family 8 central" evidence="7">
    <location>
        <begin position="597"/>
        <end position="874"/>
    </location>
</feature>
<keyword evidence="5 10" id="KW-0456">Lyase</keyword>
<dbReference type="Gene3D" id="2.70.98.10">
    <property type="match status" value="1"/>
</dbReference>
<evidence type="ECO:0000259" key="9">
    <source>
        <dbReference type="Pfam" id="PF09093"/>
    </source>
</evidence>
<comment type="caution">
    <text evidence="10">The sequence shown here is derived from an EMBL/GenBank/DDBJ whole genome shotgun (WGS) entry which is preliminary data.</text>
</comment>
<dbReference type="PIRSF" id="PIRSF034515">
    <property type="entry name" value="Chondroitinase"/>
    <property type="match status" value="1"/>
</dbReference>
<dbReference type="InterPro" id="IPR008929">
    <property type="entry name" value="Chondroitin_lyas"/>
</dbReference>
<dbReference type="SUPFAM" id="SSF49785">
    <property type="entry name" value="Galactose-binding domain-like"/>
    <property type="match status" value="1"/>
</dbReference>
<dbReference type="Gene3D" id="2.60.220.10">
    <property type="entry name" value="Polysaccharide lyase family 8-like, C-terminal"/>
    <property type="match status" value="1"/>
</dbReference>
<feature type="domain" description="Lyase catalytic" evidence="9">
    <location>
        <begin position="240"/>
        <end position="571"/>
    </location>
</feature>
<dbReference type="EMBL" id="JBHULK010000007">
    <property type="protein sequence ID" value="MFD2536256.1"/>
    <property type="molecule type" value="Genomic_DNA"/>
</dbReference>
<evidence type="ECO:0000313" key="11">
    <source>
        <dbReference type="Proteomes" id="UP001597441"/>
    </source>
</evidence>
<dbReference type="SUPFAM" id="SSF48230">
    <property type="entry name" value="Chondroitin AC/alginate lyase"/>
    <property type="match status" value="1"/>
</dbReference>
<dbReference type="Pfam" id="PF02278">
    <property type="entry name" value="Lyase_8"/>
    <property type="match status" value="1"/>
</dbReference>
<dbReference type="InterPro" id="IPR039174">
    <property type="entry name" value="Chondroitin_ABC_lyase"/>
</dbReference>
<evidence type="ECO:0000259" key="7">
    <source>
        <dbReference type="Pfam" id="PF02278"/>
    </source>
</evidence>
<gene>
    <name evidence="10" type="ORF">ACFSQS_14170</name>
</gene>
<dbReference type="InterPro" id="IPR008979">
    <property type="entry name" value="Galactose-bd-like_sf"/>
</dbReference>
<dbReference type="InterPro" id="IPR024200">
    <property type="entry name" value="Chondroitinase_ABC_I"/>
</dbReference>